<dbReference type="InterPro" id="IPR006949">
    <property type="entry name" value="Barrel_Baseplate_J-like"/>
</dbReference>
<evidence type="ECO:0000313" key="4">
    <source>
        <dbReference type="Proteomes" id="UP000048841"/>
    </source>
</evidence>
<feature type="domain" description="Ubiquitin-activating enzyme E1 FCCH" evidence="2">
    <location>
        <begin position="275"/>
        <end position="338"/>
    </location>
</feature>
<dbReference type="InterPro" id="IPR042302">
    <property type="entry name" value="E1_FCCH_sf"/>
</dbReference>
<evidence type="ECO:0000259" key="1">
    <source>
        <dbReference type="Pfam" id="PF04865"/>
    </source>
</evidence>
<organism evidence="3 4">
    <name type="scientific">Yersinia enterocolitica</name>
    <dbReference type="NCBI Taxonomy" id="630"/>
    <lineage>
        <taxon>Bacteria</taxon>
        <taxon>Pseudomonadati</taxon>
        <taxon>Pseudomonadota</taxon>
        <taxon>Gammaproteobacteria</taxon>
        <taxon>Enterobacterales</taxon>
        <taxon>Yersiniaceae</taxon>
        <taxon>Yersinia</taxon>
    </lineage>
</organism>
<dbReference type="Gene3D" id="2.40.30.180">
    <property type="entry name" value="Ubiquitin-activating enzyme E1, FCCH domain"/>
    <property type="match status" value="1"/>
</dbReference>
<dbReference type="InterPro" id="IPR032418">
    <property type="entry name" value="E1_FCCH"/>
</dbReference>
<dbReference type="Proteomes" id="UP000048841">
    <property type="component" value="Unassembled WGS sequence"/>
</dbReference>
<feature type="domain" description="Baseplate protein J-like barrel" evidence="1">
    <location>
        <begin position="102"/>
        <end position="179"/>
    </location>
</feature>
<evidence type="ECO:0000259" key="2">
    <source>
        <dbReference type="Pfam" id="PF16190"/>
    </source>
</evidence>
<evidence type="ECO:0000313" key="3">
    <source>
        <dbReference type="EMBL" id="CFQ68067.1"/>
    </source>
</evidence>
<dbReference type="Pfam" id="PF04865">
    <property type="entry name" value="Baseplate_J"/>
    <property type="match status" value="1"/>
</dbReference>
<proteinExistence type="predicted"/>
<sequence length="472" mass="49224">MSDLPVSYNASGPIPLTANELRDKIVSLATAQSPGITTDLPGSLVEDIVSTNVGALLVCDQARVDLINSVGPLTANVFMLNTLAEQYGIASQKTEGLTTVPVVFTGPAGFAIPQGFLVSDGTYQYSLLDTTIIPSSGTTSPTTCAATITGSWAVPENTVNNIATSLPSDIVITCTNPTAGVPSGSAETIAEFRSRVWESGMSTVQGYPGFIRQKLTDLENVQARLVSVVADSDGWIIMCGGGDIFSMAGAIYKSAGDISRLKGTTLGVTGITNASPGVVTTDITHGFSDGQVAVINDVTGMTGINGTPFTITVINSHSFSIGVSTIGSGAWSGGGVVTPNLRNNAVTINDWPDNYIIPFVQPLQQRVTVRLEWATESVNYLTDATVASLVTAPVISYINGIYAGNPLNINSIKDVFLQSINETINMSLISSLNVVVTVNGVITGVDENTNIISGDRYSYWFISDDGVTVAGG</sequence>
<dbReference type="Pfam" id="PF16190">
    <property type="entry name" value="E1_FCCH"/>
    <property type="match status" value="1"/>
</dbReference>
<gene>
    <name evidence="3" type="ORF">ERS137941_02940</name>
</gene>
<reference evidence="3 4" key="1">
    <citation type="submission" date="2015-03" db="EMBL/GenBank/DDBJ databases">
        <authorList>
            <person name="Murphy D."/>
        </authorList>
    </citation>
    <scope>NUCLEOTIDE SEQUENCE [LARGE SCALE GENOMIC DNA]</scope>
    <source>
        <strain evidence="3 4">IP26249</strain>
    </source>
</reference>
<dbReference type="RefSeq" id="WP_057636523.1">
    <property type="nucleotide sequence ID" value="NZ_CGBR01000023.1"/>
</dbReference>
<protein>
    <submittedName>
        <fullName evidence="3">Ubiquitin-activating enzyme E1</fullName>
    </submittedName>
</protein>
<name>A0A0T7P6Y7_YEREN</name>
<accession>A0A0T7P6Y7</accession>
<dbReference type="EMBL" id="CGBR01000023">
    <property type="protein sequence ID" value="CFQ68067.1"/>
    <property type="molecule type" value="Genomic_DNA"/>
</dbReference>
<dbReference type="AlphaFoldDB" id="A0A0T7P6Y7"/>